<dbReference type="Pfam" id="PF00702">
    <property type="entry name" value="Hydrolase"/>
    <property type="match status" value="1"/>
</dbReference>
<dbReference type="InterPro" id="IPR006439">
    <property type="entry name" value="HAD-SF_hydro_IA"/>
</dbReference>
<dbReference type="PANTHER" id="PTHR18901">
    <property type="entry name" value="2-DEOXYGLUCOSE-6-PHOSPHATE PHOSPHATASE 2"/>
    <property type="match status" value="1"/>
</dbReference>
<reference evidence="1 2" key="1">
    <citation type="submission" date="2016-11" db="EMBL/GenBank/DDBJ databases">
        <authorList>
            <person name="Varghese N."/>
            <person name="Submissions S."/>
        </authorList>
    </citation>
    <scope>NUCLEOTIDE SEQUENCE [LARGE SCALE GENOMIC DNA]</scope>
    <source>
        <strain evidence="1 2">DSM 19027</strain>
    </source>
</reference>
<dbReference type="Gene3D" id="1.10.150.240">
    <property type="entry name" value="Putative phosphatase, domain 2"/>
    <property type="match status" value="1"/>
</dbReference>
<dbReference type="Gene3D" id="3.40.50.1000">
    <property type="entry name" value="HAD superfamily/HAD-like"/>
    <property type="match status" value="1"/>
</dbReference>
<organism evidence="1 2">
    <name type="scientific">Thermoclostridium caenicola</name>
    <dbReference type="NCBI Taxonomy" id="659425"/>
    <lineage>
        <taxon>Bacteria</taxon>
        <taxon>Bacillati</taxon>
        <taxon>Bacillota</taxon>
        <taxon>Clostridia</taxon>
        <taxon>Eubacteriales</taxon>
        <taxon>Oscillospiraceae</taxon>
        <taxon>Thermoclostridium</taxon>
    </lineage>
</organism>
<dbReference type="CDD" id="cd07505">
    <property type="entry name" value="HAD_BPGM-like"/>
    <property type="match status" value="1"/>
</dbReference>
<dbReference type="InterPro" id="IPR023214">
    <property type="entry name" value="HAD_sf"/>
</dbReference>
<evidence type="ECO:0000313" key="1">
    <source>
        <dbReference type="EMBL" id="SHI79792.1"/>
    </source>
</evidence>
<sequence>MIRGAIFDLDGTLLDSMPIWEDAAERFLNSLGIEAEPGLRQILYPMSMTEGGEYLKSRYRLELSVDEIVAGVSHVIEDFYAHQVQLKEGVGQFLAGLKQAGIKMVIATSNDRQVFEGALKRLGVFDCFDQIFTCSEIGVGKSKPDIFLVAAEFMGTLPEETWVFEDALYAIQTAKNAGFRTAGVYDSCSAGDWEEIKRVSDIHMEKMDIRFFLEKASA</sequence>
<dbReference type="SUPFAM" id="SSF56784">
    <property type="entry name" value="HAD-like"/>
    <property type="match status" value="1"/>
</dbReference>
<dbReference type="SFLD" id="SFLDS00003">
    <property type="entry name" value="Haloacid_Dehalogenase"/>
    <property type="match status" value="1"/>
</dbReference>
<dbReference type="NCBIfam" id="TIGR01509">
    <property type="entry name" value="HAD-SF-IA-v3"/>
    <property type="match status" value="1"/>
</dbReference>
<dbReference type="InterPro" id="IPR023198">
    <property type="entry name" value="PGP-like_dom2"/>
</dbReference>
<dbReference type="SFLD" id="SFLDG01129">
    <property type="entry name" value="C1.5:_HAD__Beta-PGM__Phosphata"/>
    <property type="match status" value="1"/>
</dbReference>
<dbReference type="AlphaFoldDB" id="A0A1M6E2R8"/>
<accession>A0A1M6E2R8</accession>
<protein>
    <submittedName>
        <fullName evidence="1">Haloacid dehalogenase superfamily, subfamily IA, variant 3 with third motif having DD or ED</fullName>
    </submittedName>
</protein>
<gene>
    <name evidence="1" type="ORF">SAMN05444373_101021</name>
</gene>
<evidence type="ECO:0000313" key="2">
    <source>
        <dbReference type="Proteomes" id="UP000324781"/>
    </source>
</evidence>
<dbReference type="PANTHER" id="PTHR18901:SF38">
    <property type="entry name" value="PSEUDOURIDINE-5'-PHOSPHATASE"/>
    <property type="match status" value="1"/>
</dbReference>
<dbReference type="GO" id="GO:0016791">
    <property type="term" value="F:phosphatase activity"/>
    <property type="evidence" value="ECO:0007669"/>
    <property type="project" value="TreeGrafter"/>
</dbReference>
<proteinExistence type="predicted"/>
<name>A0A1M6E2R8_9FIRM</name>
<dbReference type="RefSeq" id="WP_149678182.1">
    <property type="nucleotide sequence ID" value="NZ_FQZP01000010.1"/>
</dbReference>
<keyword evidence="2" id="KW-1185">Reference proteome</keyword>
<dbReference type="InterPro" id="IPR036412">
    <property type="entry name" value="HAD-like_sf"/>
</dbReference>
<dbReference type="EMBL" id="FQZP01000010">
    <property type="protein sequence ID" value="SHI79792.1"/>
    <property type="molecule type" value="Genomic_DNA"/>
</dbReference>
<dbReference type="OrthoDB" id="9797743at2"/>
<dbReference type="Proteomes" id="UP000324781">
    <property type="component" value="Unassembled WGS sequence"/>
</dbReference>